<comment type="caution">
    <text evidence="2">The sequence shown here is derived from an EMBL/GenBank/DDBJ whole genome shotgun (WGS) entry which is preliminary data.</text>
</comment>
<dbReference type="CDD" id="cd00371">
    <property type="entry name" value="HMA"/>
    <property type="match status" value="1"/>
</dbReference>
<dbReference type="InterPro" id="IPR017969">
    <property type="entry name" value="Heavy-metal-associated_CS"/>
</dbReference>
<organism evidence="2 3">
    <name type="scientific">Glycine soja</name>
    <name type="common">Wild soybean</name>
    <dbReference type="NCBI Taxonomy" id="3848"/>
    <lineage>
        <taxon>Eukaryota</taxon>
        <taxon>Viridiplantae</taxon>
        <taxon>Streptophyta</taxon>
        <taxon>Embryophyta</taxon>
        <taxon>Tracheophyta</taxon>
        <taxon>Spermatophyta</taxon>
        <taxon>Magnoliopsida</taxon>
        <taxon>eudicotyledons</taxon>
        <taxon>Gunneridae</taxon>
        <taxon>Pentapetalae</taxon>
        <taxon>rosids</taxon>
        <taxon>fabids</taxon>
        <taxon>Fabales</taxon>
        <taxon>Fabaceae</taxon>
        <taxon>Papilionoideae</taxon>
        <taxon>50 kb inversion clade</taxon>
        <taxon>NPAAA clade</taxon>
        <taxon>indigoferoid/millettioid clade</taxon>
        <taxon>Phaseoleae</taxon>
        <taxon>Glycine</taxon>
        <taxon>Glycine subgen. Soja</taxon>
    </lineage>
</organism>
<keyword evidence="1" id="KW-0479">Metal-binding</keyword>
<evidence type="ECO:0000313" key="2">
    <source>
        <dbReference type="EMBL" id="RZB56774.1"/>
    </source>
</evidence>
<dbReference type="InterPro" id="IPR036163">
    <property type="entry name" value="HMA_dom_sf"/>
</dbReference>
<evidence type="ECO:0000256" key="1">
    <source>
        <dbReference type="ARBA" id="ARBA00022723"/>
    </source>
</evidence>
<reference evidence="2 3" key="1">
    <citation type="submission" date="2018-09" db="EMBL/GenBank/DDBJ databases">
        <title>A high-quality reference genome of wild soybean provides a powerful tool to mine soybean genomes.</title>
        <authorList>
            <person name="Xie M."/>
            <person name="Chung C.Y.L."/>
            <person name="Li M.-W."/>
            <person name="Wong F.-L."/>
            <person name="Chan T.-F."/>
            <person name="Lam H.-M."/>
        </authorList>
    </citation>
    <scope>NUCLEOTIDE SEQUENCE [LARGE SCALE GENOMIC DNA]</scope>
    <source>
        <strain evidence="3">cv. W05</strain>
        <tissue evidence="2">Hypocotyl of etiolated seedlings</tissue>
    </source>
</reference>
<dbReference type="GO" id="GO:0046872">
    <property type="term" value="F:metal ion binding"/>
    <property type="evidence" value="ECO:0007669"/>
    <property type="project" value="UniProtKB-KW"/>
</dbReference>
<dbReference type="InterPro" id="IPR006121">
    <property type="entry name" value="HMA_dom"/>
</dbReference>
<sequence length="63" mass="7011">MAHAVFPELLLLTEYMVDMMKCEGCVSAVKNKLNEINGKCSGEVFLLDLSSFLIVNFTVPIFP</sequence>
<protein>
    <submittedName>
        <fullName evidence="2">Uncharacterized protein</fullName>
    </submittedName>
</protein>
<gene>
    <name evidence="2" type="ORF">D0Y65_045755</name>
</gene>
<dbReference type="Gene3D" id="3.30.70.100">
    <property type="match status" value="1"/>
</dbReference>
<dbReference type="Proteomes" id="UP000289340">
    <property type="component" value="Chromosome 17"/>
</dbReference>
<name>A0A445G6G0_GLYSO</name>
<dbReference type="PROSITE" id="PS01047">
    <property type="entry name" value="HMA_1"/>
    <property type="match status" value="1"/>
</dbReference>
<dbReference type="SUPFAM" id="SSF55008">
    <property type="entry name" value="HMA, heavy metal-associated domain"/>
    <property type="match status" value="1"/>
</dbReference>
<evidence type="ECO:0000313" key="3">
    <source>
        <dbReference type="Proteomes" id="UP000289340"/>
    </source>
</evidence>
<dbReference type="AlphaFoldDB" id="A0A445G6G0"/>
<dbReference type="EMBL" id="QZWG01000017">
    <property type="protein sequence ID" value="RZB56774.1"/>
    <property type="molecule type" value="Genomic_DNA"/>
</dbReference>
<accession>A0A445G6G0</accession>
<proteinExistence type="predicted"/>
<keyword evidence="3" id="KW-1185">Reference proteome</keyword>